<dbReference type="InterPro" id="IPR005846">
    <property type="entry name" value="A-D-PHexomutase_a/b/a-III"/>
</dbReference>
<keyword evidence="4" id="KW-0479">Metal-binding</keyword>
<protein>
    <recommendedName>
        <fullName evidence="11">Phosphoglucosamine mutase</fullName>
    </recommendedName>
</protein>
<dbReference type="Gene3D" id="3.40.120.10">
    <property type="entry name" value="Alpha-D-Glucose-1,6-Bisphosphate, subunit A, domain 3"/>
    <property type="match status" value="3"/>
</dbReference>
<evidence type="ECO:0000259" key="7">
    <source>
        <dbReference type="Pfam" id="PF02878"/>
    </source>
</evidence>
<dbReference type="GO" id="GO:0005829">
    <property type="term" value="C:cytosol"/>
    <property type="evidence" value="ECO:0007669"/>
    <property type="project" value="TreeGrafter"/>
</dbReference>
<dbReference type="InterPro" id="IPR005845">
    <property type="entry name" value="A-D-PHexomutase_a/b/a-II"/>
</dbReference>
<dbReference type="EMBL" id="UINC01087367">
    <property type="protein sequence ID" value="SVC36672.1"/>
    <property type="molecule type" value="Genomic_DNA"/>
</dbReference>
<dbReference type="GO" id="GO:0004615">
    <property type="term" value="F:phosphomannomutase activity"/>
    <property type="evidence" value="ECO:0007669"/>
    <property type="project" value="TreeGrafter"/>
</dbReference>
<evidence type="ECO:0008006" key="11">
    <source>
        <dbReference type="Google" id="ProtNLM"/>
    </source>
</evidence>
<dbReference type="Pfam" id="PF02879">
    <property type="entry name" value="PGM_PMM_II"/>
    <property type="match status" value="1"/>
</dbReference>
<evidence type="ECO:0000256" key="1">
    <source>
        <dbReference type="ARBA" id="ARBA00001946"/>
    </source>
</evidence>
<proteinExistence type="inferred from homology"/>
<evidence type="ECO:0000259" key="8">
    <source>
        <dbReference type="Pfam" id="PF02879"/>
    </source>
</evidence>
<keyword evidence="3" id="KW-0597">Phosphoprotein</keyword>
<name>A0A382LNH1_9ZZZZ</name>
<dbReference type="InterPro" id="IPR050060">
    <property type="entry name" value="Phosphoglucosamine_mutase"/>
</dbReference>
<gene>
    <name evidence="10" type="ORF">METZ01_LOCUS289526</name>
</gene>
<evidence type="ECO:0000259" key="9">
    <source>
        <dbReference type="Pfam" id="PF02880"/>
    </source>
</evidence>
<sequence>VAQPLRFGTDGVRARAGTMLDEVAVRALGRAAAAHLGADRVVIGRDTRESGPSLARALAEGLIAGGLDVTSLGMVPTPAVAHECQVDGVAGAVVSASHNPWFDNGIKLFAAGGRKLDERVQSVVQETWDAYPRLDESTLVPDWADPEDPTAGGRRWVDALIAGAVEGPTEEPGGDRPLAGWSLVVDCANGATSPFAVDVLSRLGAEVGVLHASPNGRNINEGCGSTQPDDLRAAVVDAGADAGLAFDGDGDRVVAVGDDGVVLDGDDLLAVCGIDLHDRGLLTGDTVAVTVMSNLGLRQALDDHGITVHETQVGDRHVLAALEANGWVLGGEQSGHVIFRSMATTGDGLLTGIHALMAAGRAGRTLGGQVADLVVRAPQVLHAVPVAADGV</sequence>
<evidence type="ECO:0000256" key="4">
    <source>
        <dbReference type="ARBA" id="ARBA00022723"/>
    </source>
</evidence>
<comment type="cofactor">
    <cofactor evidence="1">
        <name>Mg(2+)</name>
        <dbReference type="ChEBI" id="CHEBI:18420"/>
    </cofactor>
</comment>
<dbReference type="PANTHER" id="PTHR42946:SF1">
    <property type="entry name" value="PHOSPHOGLUCOMUTASE (ALPHA-D-GLUCOSE-1,6-BISPHOSPHATE-DEPENDENT)"/>
    <property type="match status" value="1"/>
</dbReference>
<dbReference type="InterPro" id="IPR005841">
    <property type="entry name" value="Alpha-D-phosphohexomutase_SF"/>
</dbReference>
<feature type="domain" description="Alpha-D-phosphohexomutase alpha/beta/alpha" evidence="9">
    <location>
        <begin position="264"/>
        <end position="373"/>
    </location>
</feature>
<keyword evidence="6" id="KW-0413">Isomerase</keyword>
<evidence type="ECO:0000313" key="10">
    <source>
        <dbReference type="EMBL" id="SVC36672.1"/>
    </source>
</evidence>
<feature type="non-terminal residue" evidence="10">
    <location>
        <position position="391"/>
    </location>
</feature>
<dbReference type="InterPro" id="IPR005844">
    <property type="entry name" value="A-D-PHexomutase_a/b/a-I"/>
</dbReference>
<feature type="domain" description="Alpha-D-phosphohexomutase alpha/beta/alpha" evidence="8">
    <location>
        <begin position="182"/>
        <end position="259"/>
    </location>
</feature>
<dbReference type="GO" id="GO:0009252">
    <property type="term" value="P:peptidoglycan biosynthetic process"/>
    <property type="evidence" value="ECO:0007669"/>
    <property type="project" value="TreeGrafter"/>
</dbReference>
<dbReference type="Pfam" id="PF02880">
    <property type="entry name" value="PGM_PMM_III"/>
    <property type="match status" value="1"/>
</dbReference>
<dbReference type="FunFam" id="3.40.120.10:FF:000002">
    <property type="entry name" value="Phosphoglucosamine mutase"/>
    <property type="match status" value="1"/>
</dbReference>
<organism evidence="10">
    <name type="scientific">marine metagenome</name>
    <dbReference type="NCBI Taxonomy" id="408172"/>
    <lineage>
        <taxon>unclassified sequences</taxon>
        <taxon>metagenomes</taxon>
        <taxon>ecological metagenomes</taxon>
    </lineage>
</organism>
<dbReference type="GO" id="GO:0005975">
    <property type="term" value="P:carbohydrate metabolic process"/>
    <property type="evidence" value="ECO:0007669"/>
    <property type="project" value="InterPro"/>
</dbReference>
<dbReference type="GO" id="GO:0006048">
    <property type="term" value="P:UDP-N-acetylglucosamine biosynthetic process"/>
    <property type="evidence" value="ECO:0007669"/>
    <property type="project" value="TreeGrafter"/>
</dbReference>
<keyword evidence="5" id="KW-0460">Magnesium</keyword>
<evidence type="ECO:0000256" key="3">
    <source>
        <dbReference type="ARBA" id="ARBA00022553"/>
    </source>
</evidence>
<dbReference type="InterPro" id="IPR016055">
    <property type="entry name" value="A-D-PHexomutase_a/b/a-I/II/III"/>
</dbReference>
<dbReference type="GO" id="GO:0046872">
    <property type="term" value="F:metal ion binding"/>
    <property type="evidence" value="ECO:0007669"/>
    <property type="project" value="UniProtKB-KW"/>
</dbReference>
<evidence type="ECO:0000256" key="2">
    <source>
        <dbReference type="ARBA" id="ARBA00010231"/>
    </source>
</evidence>
<reference evidence="10" key="1">
    <citation type="submission" date="2018-05" db="EMBL/GenBank/DDBJ databases">
        <authorList>
            <person name="Lanie J.A."/>
            <person name="Ng W.-L."/>
            <person name="Kazmierczak K.M."/>
            <person name="Andrzejewski T.M."/>
            <person name="Davidsen T.M."/>
            <person name="Wayne K.J."/>
            <person name="Tettelin H."/>
            <person name="Glass J.I."/>
            <person name="Rusch D."/>
            <person name="Podicherti R."/>
            <person name="Tsui H.-C.T."/>
            <person name="Winkler M.E."/>
        </authorList>
    </citation>
    <scope>NUCLEOTIDE SEQUENCE</scope>
</reference>
<feature type="domain" description="Alpha-D-phosphohexomutase alpha/beta/alpha" evidence="7">
    <location>
        <begin position="6"/>
        <end position="127"/>
    </location>
</feature>
<dbReference type="GO" id="GO:0008966">
    <property type="term" value="F:phosphoglucosamine mutase activity"/>
    <property type="evidence" value="ECO:0007669"/>
    <property type="project" value="TreeGrafter"/>
</dbReference>
<dbReference type="AlphaFoldDB" id="A0A382LNH1"/>
<dbReference type="SUPFAM" id="SSF53738">
    <property type="entry name" value="Phosphoglucomutase, first 3 domains"/>
    <property type="match status" value="3"/>
</dbReference>
<dbReference type="PANTHER" id="PTHR42946">
    <property type="entry name" value="PHOSPHOHEXOSE MUTASE"/>
    <property type="match status" value="1"/>
</dbReference>
<comment type="similarity">
    <text evidence="2">Belongs to the phosphohexose mutase family.</text>
</comment>
<dbReference type="PRINTS" id="PR00509">
    <property type="entry name" value="PGMPMM"/>
</dbReference>
<dbReference type="Pfam" id="PF02878">
    <property type="entry name" value="PGM_PMM_I"/>
    <property type="match status" value="1"/>
</dbReference>
<feature type="non-terminal residue" evidence="10">
    <location>
        <position position="1"/>
    </location>
</feature>
<accession>A0A382LNH1</accession>
<evidence type="ECO:0000256" key="6">
    <source>
        <dbReference type="ARBA" id="ARBA00023235"/>
    </source>
</evidence>
<evidence type="ECO:0000256" key="5">
    <source>
        <dbReference type="ARBA" id="ARBA00022842"/>
    </source>
</evidence>